<dbReference type="AlphaFoldDB" id="A0A7J9GTV0"/>
<evidence type="ECO:0000313" key="1">
    <source>
        <dbReference type="EMBL" id="MBA0800514.1"/>
    </source>
</evidence>
<proteinExistence type="predicted"/>
<protein>
    <submittedName>
        <fullName evidence="1">Uncharacterized protein</fullName>
    </submittedName>
</protein>
<keyword evidence="2" id="KW-1185">Reference proteome</keyword>
<comment type="caution">
    <text evidence="1">The sequence shown here is derived from an EMBL/GenBank/DDBJ whole genome shotgun (WGS) entry which is preliminary data.</text>
</comment>
<gene>
    <name evidence="1" type="ORF">Gohar_010940</name>
</gene>
<name>A0A7J9GTV0_9ROSI</name>
<dbReference type="EMBL" id="JABFAD010000006">
    <property type="protein sequence ID" value="MBA0800514.1"/>
    <property type="molecule type" value="Genomic_DNA"/>
</dbReference>
<accession>A0A7J9GTV0</accession>
<reference evidence="1 2" key="1">
    <citation type="journal article" date="2019" name="Genome Biol. Evol.">
        <title>Insights into the evolution of the New World diploid cottons (Gossypium, subgenus Houzingenia) based on genome sequencing.</title>
        <authorList>
            <person name="Grover C.E."/>
            <person name="Arick M.A. 2nd"/>
            <person name="Thrash A."/>
            <person name="Conover J.L."/>
            <person name="Sanders W.S."/>
            <person name="Peterson D.G."/>
            <person name="Frelichowski J.E."/>
            <person name="Scheffler J.A."/>
            <person name="Scheffler B.E."/>
            <person name="Wendel J.F."/>
        </authorList>
    </citation>
    <scope>NUCLEOTIDE SEQUENCE [LARGE SCALE GENOMIC DNA]</scope>
    <source>
        <strain evidence="1">0</strain>
        <tissue evidence="1">Leaf</tissue>
    </source>
</reference>
<dbReference type="OrthoDB" id="953759at2759"/>
<evidence type="ECO:0000313" key="2">
    <source>
        <dbReference type="Proteomes" id="UP000593560"/>
    </source>
</evidence>
<organism evidence="1 2">
    <name type="scientific">Gossypium harknessii</name>
    <dbReference type="NCBI Taxonomy" id="34285"/>
    <lineage>
        <taxon>Eukaryota</taxon>
        <taxon>Viridiplantae</taxon>
        <taxon>Streptophyta</taxon>
        <taxon>Embryophyta</taxon>
        <taxon>Tracheophyta</taxon>
        <taxon>Spermatophyta</taxon>
        <taxon>Magnoliopsida</taxon>
        <taxon>eudicotyledons</taxon>
        <taxon>Gunneridae</taxon>
        <taxon>Pentapetalae</taxon>
        <taxon>rosids</taxon>
        <taxon>malvids</taxon>
        <taxon>Malvales</taxon>
        <taxon>Malvaceae</taxon>
        <taxon>Malvoideae</taxon>
        <taxon>Gossypium</taxon>
    </lineage>
</organism>
<dbReference type="Proteomes" id="UP000593560">
    <property type="component" value="Unassembled WGS sequence"/>
</dbReference>
<sequence length="74" mass="8113">MTADYLHGIEDNAVHRLDKVVNGNEALSALSGSTSSEAEVIRSEDSKTDTWGTERSLEEFPPLAIVTSPTRPRR</sequence>